<accession>A0ABW4CTY5</accession>
<organism evidence="2 3">
    <name type="scientific">Lacticaseibacillus yichunensis</name>
    <dbReference type="NCBI Taxonomy" id="2486015"/>
    <lineage>
        <taxon>Bacteria</taxon>
        <taxon>Bacillati</taxon>
        <taxon>Bacillota</taxon>
        <taxon>Bacilli</taxon>
        <taxon>Lactobacillales</taxon>
        <taxon>Lactobacillaceae</taxon>
        <taxon>Lacticaseibacillus</taxon>
    </lineage>
</organism>
<dbReference type="EMBL" id="JBHTOG010000057">
    <property type="protein sequence ID" value="MFD1433136.1"/>
    <property type="molecule type" value="Genomic_DNA"/>
</dbReference>
<reference evidence="3" key="1">
    <citation type="journal article" date="2019" name="Int. J. Syst. Evol. Microbiol.">
        <title>The Global Catalogue of Microorganisms (GCM) 10K type strain sequencing project: providing services to taxonomists for standard genome sequencing and annotation.</title>
        <authorList>
            <consortium name="The Broad Institute Genomics Platform"/>
            <consortium name="The Broad Institute Genome Sequencing Center for Infectious Disease"/>
            <person name="Wu L."/>
            <person name="Ma J."/>
        </authorList>
    </citation>
    <scope>NUCLEOTIDE SEQUENCE [LARGE SCALE GENOMIC DNA]</scope>
    <source>
        <strain evidence="3">CCM 8947</strain>
    </source>
</reference>
<keyword evidence="3" id="KW-1185">Reference proteome</keyword>
<dbReference type="SUPFAM" id="SSF51445">
    <property type="entry name" value="(Trans)glycosidases"/>
    <property type="match status" value="1"/>
</dbReference>
<dbReference type="InterPro" id="IPR002053">
    <property type="entry name" value="Glyco_hydro_25"/>
</dbReference>
<dbReference type="RefSeq" id="WP_125697570.1">
    <property type="nucleotide sequence ID" value="NZ_JBHTOG010000057.1"/>
</dbReference>
<dbReference type="Pfam" id="PF01183">
    <property type="entry name" value="Glyco_hydro_25"/>
    <property type="match status" value="1"/>
</dbReference>
<dbReference type="Proteomes" id="UP001597192">
    <property type="component" value="Unassembled WGS sequence"/>
</dbReference>
<comment type="caution">
    <text evidence="2">The sequence shown here is derived from an EMBL/GenBank/DDBJ whole genome shotgun (WGS) entry which is preliminary data.</text>
</comment>
<dbReference type="InterPro" id="IPR017853">
    <property type="entry name" value="GH"/>
</dbReference>
<evidence type="ECO:0000313" key="3">
    <source>
        <dbReference type="Proteomes" id="UP001597192"/>
    </source>
</evidence>
<gene>
    <name evidence="2" type="ORF">ACFQ47_10725</name>
</gene>
<dbReference type="PANTHER" id="PTHR34135">
    <property type="entry name" value="LYSOZYME"/>
    <property type="match status" value="1"/>
</dbReference>
<evidence type="ECO:0000313" key="2">
    <source>
        <dbReference type="EMBL" id="MFD1433136.1"/>
    </source>
</evidence>
<proteinExistence type="inferred from homology"/>
<dbReference type="Gene3D" id="3.20.20.80">
    <property type="entry name" value="Glycosidases"/>
    <property type="match status" value="1"/>
</dbReference>
<sequence length="784" mass="85676">MTDNVIKRAAKPPVRLRDSRPLTSTVLAVSMLGGAVLGTSQTQQAHAEDAVPAAQQVAQQSGSPLAGNKIQLTPTPTEATVASGTVINSHSNLTPANSFAYVIQDNGDAQAAEKVTLTPFSDDAKVDTILEPAGLTPAQSDSWLVKAKAAATEDYLKTGREQKIVRLAATVPTIIIGSTSIPAVSAIDVSSYQSWMKQSDYNQLKKLGVNAVVVKTTESTTYLNPAASNQIKYAKAAGMHVSVYHYAHFTTNSEAVSEAKQTAAGLVKLGLAKNTLIFADMEEPDTIFISGVQANLNQYWTTLRSLGYTNFGLYTSAGYSSTAAMVATVGEARTWVADYPINPSKNSMLHDNYGAWQFASDGRLSSASPDNQVLDISHDYNGLLVGTYDGKPLETAINYGKYVTVTSSKGSIWWNFAWDEREKVASYTDQTLYAKYIYYTSNGSTYYSLYDRDGQSVGYINTALTKTADGSQGIGFGLDKYVRVTSSTSTAWANFTGTALSSTKSLYQRTYHARYMFKAFNGGTYYSLYTENNKWVGYVNSVLTADVAGPQGSAFEYGRYVTVATANGALWKSFDWVKSANSSSFYRDTLYAKYIYHHANGSDYLSLYNGNGTWVGYINSASVDLATGPWGTGTDFNRYVTVTKDSGSIWSSFNWVKKIAMADVYGQTYRARYVYHHYNGSDYYALYDKNGKFAGYINSACTTEANGPYGTGVKFDKRVTITGENGTVWSSFNWIAKATTRSLVGDSFIAKYAYGHYNESTYYSLYDDDGNWFGYINSSLTTRP</sequence>
<evidence type="ECO:0000256" key="1">
    <source>
        <dbReference type="ARBA" id="ARBA00010646"/>
    </source>
</evidence>
<dbReference type="PANTHER" id="PTHR34135:SF2">
    <property type="entry name" value="LYSOZYME"/>
    <property type="match status" value="1"/>
</dbReference>
<name>A0ABW4CTY5_9LACO</name>
<dbReference type="PROSITE" id="PS51904">
    <property type="entry name" value="GLYCOSYL_HYDROL_F25_2"/>
    <property type="match status" value="1"/>
</dbReference>
<comment type="similarity">
    <text evidence="1">Belongs to the glycosyl hydrolase 25 family.</text>
</comment>
<protein>
    <submittedName>
        <fullName evidence="2">GH25 family lysozyme</fullName>
    </submittedName>
</protein>